<proteinExistence type="predicted"/>
<dbReference type="Gene3D" id="1.10.1660.10">
    <property type="match status" value="1"/>
</dbReference>
<dbReference type="STRING" id="1156395.DBT_0348"/>
<sequence length="137" mass="15639">MALSFEKAVNQRDGDLGPQLEDAGIWQAVEGIDPDQPIFTIGTASNMLEVHPRTLRIYEKEGLIKPLRKGRRRYFSLNDLQWITCIRSMIHDQGISIAGIKKLLEFTGCWNIVNCPTEKRKTCTAYKAYGLFKERGH</sequence>
<dbReference type="SMART" id="SM00422">
    <property type="entry name" value="HTH_MERR"/>
    <property type="match status" value="1"/>
</dbReference>
<evidence type="ECO:0000313" key="4">
    <source>
        <dbReference type="Proteomes" id="UP000093080"/>
    </source>
</evidence>
<dbReference type="Pfam" id="PF13411">
    <property type="entry name" value="MerR_1"/>
    <property type="match status" value="1"/>
</dbReference>
<dbReference type="Proteomes" id="UP000093080">
    <property type="component" value="Unassembled WGS sequence"/>
</dbReference>
<dbReference type="PROSITE" id="PS00552">
    <property type="entry name" value="HTH_MERR_1"/>
    <property type="match status" value="1"/>
</dbReference>
<keyword evidence="4" id="KW-1185">Reference proteome</keyword>
<gene>
    <name evidence="3" type="ORF">DBT_0348</name>
</gene>
<organism evidence="3 4">
    <name type="scientific">Dissulfuribacter thermophilus</name>
    <dbReference type="NCBI Taxonomy" id="1156395"/>
    <lineage>
        <taxon>Bacteria</taxon>
        <taxon>Pseudomonadati</taxon>
        <taxon>Thermodesulfobacteriota</taxon>
        <taxon>Dissulfuribacteria</taxon>
        <taxon>Dissulfuribacterales</taxon>
        <taxon>Dissulfuribacteraceae</taxon>
        <taxon>Dissulfuribacter</taxon>
    </lineage>
</organism>
<dbReference type="RefSeq" id="WP_083186546.1">
    <property type="nucleotide sequence ID" value="NZ_MAGO01000001.1"/>
</dbReference>
<dbReference type="SUPFAM" id="SSF46955">
    <property type="entry name" value="Putative DNA-binding domain"/>
    <property type="match status" value="1"/>
</dbReference>
<feature type="domain" description="HTH merR-type" evidence="2">
    <location>
        <begin position="38"/>
        <end position="106"/>
    </location>
</feature>
<reference evidence="3 4" key="1">
    <citation type="submission" date="2016-06" db="EMBL/GenBank/DDBJ databases">
        <title>Respiratory ammonification of nitrate coupled to the oxidation of elemental sulfur in deep-sea autotrophic thermophilic bacteria.</title>
        <authorList>
            <person name="Slobodkina G.B."/>
            <person name="Mardanov A.V."/>
            <person name="Ravin N.V."/>
            <person name="Frolova A.A."/>
            <person name="Viryasiv M.B."/>
            <person name="Chernyh N.A."/>
            <person name="Bonch-Osmolovskaya E.A."/>
            <person name="Slobodkin A.I."/>
        </authorList>
    </citation>
    <scope>NUCLEOTIDE SEQUENCE [LARGE SCALE GENOMIC DNA]</scope>
    <source>
        <strain evidence="3 4">S69</strain>
    </source>
</reference>
<evidence type="ECO:0000259" key="2">
    <source>
        <dbReference type="PROSITE" id="PS50937"/>
    </source>
</evidence>
<dbReference type="InterPro" id="IPR009061">
    <property type="entry name" value="DNA-bd_dom_put_sf"/>
</dbReference>
<dbReference type="OrthoDB" id="9792348at2"/>
<evidence type="ECO:0000313" key="3">
    <source>
        <dbReference type="EMBL" id="OCC16531.1"/>
    </source>
</evidence>
<dbReference type="GO" id="GO:0003700">
    <property type="term" value="F:DNA-binding transcription factor activity"/>
    <property type="evidence" value="ECO:0007669"/>
    <property type="project" value="InterPro"/>
</dbReference>
<protein>
    <submittedName>
        <fullName evidence="3">Putative transcriptional regulator, merR family</fullName>
    </submittedName>
</protein>
<dbReference type="PANTHER" id="PTHR30204:SF58">
    <property type="entry name" value="HTH-TYPE TRANSCRIPTIONAL REGULATOR YFMP"/>
    <property type="match status" value="1"/>
</dbReference>
<dbReference type="EMBL" id="MAGO01000001">
    <property type="protein sequence ID" value="OCC16531.1"/>
    <property type="molecule type" value="Genomic_DNA"/>
</dbReference>
<name>A0A1B9F9R1_9BACT</name>
<comment type="caution">
    <text evidence="3">The sequence shown here is derived from an EMBL/GenBank/DDBJ whole genome shotgun (WGS) entry which is preliminary data.</text>
</comment>
<keyword evidence="1" id="KW-0238">DNA-binding</keyword>
<evidence type="ECO:0000256" key="1">
    <source>
        <dbReference type="ARBA" id="ARBA00023125"/>
    </source>
</evidence>
<dbReference type="AlphaFoldDB" id="A0A1B9F9R1"/>
<dbReference type="PROSITE" id="PS50937">
    <property type="entry name" value="HTH_MERR_2"/>
    <property type="match status" value="1"/>
</dbReference>
<dbReference type="InterPro" id="IPR047057">
    <property type="entry name" value="MerR_fam"/>
</dbReference>
<dbReference type="GO" id="GO:0003677">
    <property type="term" value="F:DNA binding"/>
    <property type="evidence" value="ECO:0007669"/>
    <property type="project" value="UniProtKB-KW"/>
</dbReference>
<dbReference type="PANTHER" id="PTHR30204">
    <property type="entry name" value="REDOX-CYCLING DRUG-SENSING TRANSCRIPTIONAL ACTIVATOR SOXR"/>
    <property type="match status" value="1"/>
</dbReference>
<dbReference type="InterPro" id="IPR000551">
    <property type="entry name" value="MerR-type_HTH_dom"/>
</dbReference>
<accession>A0A1B9F9R1</accession>